<proteinExistence type="predicted"/>
<dbReference type="RefSeq" id="WP_086636464.1">
    <property type="nucleotide sequence ID" value="NZ_MRZU01000002.1"/>
</dbReference>
<dbReference type="Pfam" id="PF04010">
    <property type="entry name" value="DUF357"/>
    <property type="match status" value="1"/>
</dbReference>
<dbReference type="EMBL" id="MRZU01000002">
    <property type="protein sequence ID" value="OUJ19361.1"/>
    <property type="molecule type" value="Genomic_DNA"/>
</dbReference>
<dbReference type="SUPFAM" id="SSF158372">
    <property type="entry name" value="AF1782-like"/>
    <property type="match status" value="1"/>
</dbReference>
<dbReference type="Proteomes" id="UP000195137">
    <property type="component" value="Unassembled WGS sequence"/>
</dbReference>
<evidence type="ECO:0000259" key="1">
    <source>
        <dbReference type="Pfam" id="PF04010"/>
    </source>
</evidence>
<dbReference type="AlphaFoldDB" id="A0A1Y3GD31"/>
<name>A0A1Y3GD31_9EURY</name>
<organism evidence="2 3">
    <name type="scientific">Methanonatronarchaeum thermophilum</name>
    <dbReference type="NCBI Taxonomy" id="1927129"/>
    <lineage>
        <taxon>Archaea</taxon>
        <taxon>Methanobacteriati</taxon>
        <taxon>Methanobacteriota</taxon>
        <taxon>Methanonatronarchaeia</taxon>
        <taxon>Methanonatronarchaeales</taxon>
        <taxon>Methanonatronarchaeaceae</taxon>
        <taxon>Methanonatronarchaeum</taxon>
    </lineage>
</organism>
<gene>
    <name evidence="2" type="ORF">AMET1_0030</name>
</gene>
<evidence type="ECO:0000313" key="2">
    <source>
        <dbReference type="EMBL" id="OUJ19361.1"/>
    </source>
</evidence>
<reference evidence="2 3" key="1">
    <citation type="submission" date="2016-12" db="EMBL/GenBank/DDBJ databases">
        <title>Discovery of methanogenic haloarchaea.</title>
        <authorList>
            <person name="Sorokin D.Y."/>
            <person name="Makarova K.S."/>
            <person name="Abbas B."/>
            <person name="Ferrer M."/>
            <person name="Golyshin P.N."/>
        </authorList>
    </citation>
    <scope>NUCLEOTIDE SEQUENCE [LARGE SCALE GENOMIC DNA]</scope>
    <source>
        <strain evidence="2">AMET1</strain>
    </source>
</reference>
<dbReference type="InterPro" id="IPR036809">
    <property type="entry name" value="AF1782-like_sf"/>
</dbReference>
<protein>
    <recommendedName>
        <fullName evidence="1">DUF357 domain-containing protein</fullName>
    </recommendedName>
</protein>
<feature type="domain" description="DUF357" evidence="1">
    <location>
        <begin position="12"/>
        <end position="75"/>
    </location>
</feature>
<evidence type="ECO:0000313" key="3">
    <source>
        <dbReference type="Proteomes" id="UP000195137"/>
    </source>
</evidence>
<comment type="caution">
    <text evidence="2">The sequence shown here is derived from an EMBL/GenBank/DDBJ whole genome shotgun (WGS) entry which is preliminary data.</text>
</comment>
<dbReference type="InterPro" id="IPR023140">
    <property type="entry name" value="DUF357"/>
</dbReference>
<keyword evidence="3" id="KW-1185">Reference proteome</keyword>
<dbReference type="OrthoDB" id="148073at2157"/>
<accession>A0A1Y3GD31</accession>
<sequence>MTEQQLIEETDKWQSRLKKRLNSSKAAKDEGKRFITNINAYLQDSNHFIEEKDYVRAFECVIWGWAWLEIGEQYGYIEKKE</sequence>
<dbReference type="Gene3D" id="1.20.1270.90">
    <property type="entry name" value="AF1782-like"/>
    <property type="match status" value="1"/>
</dbReference>